<keyword evidence="3" id="KW-1185">Reference proteome</keyword>
<evidence type="ECO:0000256" key="1">
    <source>
        <dbReference type="SAM" id="MobiDB-lite"/>
    </source>
</evidence>
<sequence>MPRVERRHALKLTQSVQRPVEVARSGRSTFTSCELAAFLHAPSAGRFPWDPCPLHTSELTAASRKIERLLRIGYRLCSWRGLARLESTVRYLGIEVDDALEMAEQKTEVPATVEPVGNRSLSDHQ</sequence>
<dbReference type="EMBL" id="WOEY01000079">
    <property type="protein sequence ID" value="NPT43506.1"/>
    <property type="molecule type" value="Genomic_DNA"/>
</dbReference>
<reference evidence="2 3" key="1">
    <citation type="submission" date="2019-11" db="EMBL/GenBank/DDBJ databases">
        <title>Metabolism of dissolved organic matter in forest soils.</title>
        <authorList>
            <person name="Cyle K.T."/>
            <person name="Wilhelm R.C."/>
            <person name="Martinez C.E."/>
        </authorList>
    </citation>
    <scope>NUCLEOTIDE SEQUENCE [LARGE SCALE GENOMIC DNA]</scope>
    <source>
        <strain evidence="2 3">1N</strain>
    </source>
</reference>
<gene>
    <name evidence="2" type="ORF">GNZ12_19780</name>
</gene>
<feature type="region of interest" description="Disordered" evidence="1">
    <location>
        <begin position="106"/>
        <end position="125"/>
    </location>
</feature>
<evidence type="ECO:0000313" key="3">
    <source>
        <dbReference type="Proteomes" id="UP000652198"/>
    </source>
</evidence>
<proteinExistence type="predicted"/>
<accession>A0ABX2BRY9</accession>
<evidence type="ECO:0000313" key="2">
    <source>
        <dbReference type="EMBL" id="NPT43506.1"/>
    </source>
</evidence>
<comment type="caution">
    <text evidence="2">The sequence shown here is derived from an EMBL/GenBank/DDBJ whole genome shotgun (WGS) entry which is preliminary data.</text>
</comment>
<protein>
    <submittedName>
        <fullName evidence="2">Uncharacterized protein</fullName>
    </submittedName>
</protein>
<dbReference type="Proteomes" id="UP000652198">
    <property type="component" value="Unassembled WGS sequence"/>
</dbReference>
<organism evidence="2 3">
    <name type="scientific">Paraburkholderia solitsugae</name>
    <dbReference type="NCBI Taxonomy" id="2675748"/>
    <lineage>
        <taxon>Bacteria</taxon>
        <taxon>Pseudomonadati</taxon>
        <taxon>Pseudomonadota</taxon>
        <taxon>Betaproteobacteria</taxon>
        <taxon>Burkholderiales</taxon>
        <taxon>Burkholderiaceae</taxon>
        <taxon>Paraburkholderia</taxon>
    </lineage>
</organism>
<name>A0ABX2BRY9_9BURK</name>